<sequence>MKHNNFIKISDSLIKHEEITSEEKFTYAVIRANNPTGSATVSIVNLLKQMGMNYSDSRNKSKMKGFVTNLEVHQFIEVYEDQAEMCRIEASKMKPSTLYFIRMVEPNKGGYFTMFDVDIIKKFMTLDKKKKFGVFSVYASIVSPIFESESSCKVSWISQGTIQLETGISDKTVSKYIYILKDELNVIDFRKMRFTAKKQVKNKSISKTHNFYWRVGDSAKSIFVYIKDAMDKLGYSNETHYIQVLDRNNNPINEVE</sequence>
<dbReference type="RefSeq" id="WP_098126418.1">
    <property type="nucleotide sequence ID" value="NZ_NUAN01000071.1"/>
</dbReference>
<dbReference type="Proteomes" id="UP000220691">
    <property type="component" value="Unassembled WGS sequence"/>
</dbReference>
<gene>
    <name evidence="1" type="ORF">CN553_12300</name>
</gene>
<name>A0A9X6UCK5_BACCE</name>
<evidence type="ECO:0000313" key="1">
    <source>
        <dbReference type="EMBL" id="PEN97823.1"/>
    </source>
</evidence>
<proteinExistence type="predicted"/>
<dbReference type="AlphaFoldDB" id="A0A9X6UCK5"/>
<dbReference type="EMBL" id="NUAN01000071">
    <property type="protein sequence ID" value="PEN97823.1"/>
    <property type="molecule type" value="Genomic_DNA"/>
</dbReference>
<comment type="caution">
    <text evidence="1">The sequence shown here is derived from an EMBL/GenBank/DDBJ whole genome shotgun (WGS) entry which is preliminary data.</text>
</comment>
<evidence type="ECO:0000313" key="2">
    <source>
        <dbReference type="Proteomes" id="UP000220691"/>
    </source>
</evidence>
<reference evidence="1 2" key="1">
    <citation type="submission" date="2017-09" db="EMBL/GenBank/DDBJ databases">
        <title>Large-scale bioinformatics analysis of Bacillus genomes uncovers conserved roles of natural products in bacterial physiology.</title>
        <authorList>
            <consortium name="Agbiome Team Llc"/>
            <person name="Bleich R.M."/>
            <person name="Kirk G.J."/>
            <person name="Santa Maria K.C."/>
            <person name="Allen S.E."/>
            <person name="Farag S."/>
            <person name="Shank E.A."/>
            <person name="Bowers A."/>
        </authorList>
    </citation>
    <scope>NUCLEOTIDE SEQUENCE [LARGE SCALE GENOMIC DNA]</scope>
    <source>
        <strain evidence="1 2">AFS027647</strain>
    </source>
</reference>
<protein>
    <submittedName>
        <fullName evidence="1">Uncharacterized protein</fullName>
    </submittedName>
</protein>
<organism evidence="1 2">
    <name type="scientific">Bacillus cereus</name>
    <dbReference type="NCBI Taxonomy" id="1396"/>
    <lineage>
        <taxon>Bacteria</taxon>
        <taxon>Bacillati</taxon>
        <taxon>Bacillota</taxon>
        <taxon>Bacilli</taxon>
        <taxon>Bacillales</taxon>
        <taxon>Bacillaceae</taxon>
        <taxon>Bacillus</taxon>
        <taxon>Bacillus cereus group</taxon>
    </lineage>
</organism>
<accession>A0A9X6UCK5</accession>